<comment type="similarity">
    <text evidence="1">Belongs to the MPI phosphatase family.</text>
</comment>
<dbReference type="GO" id="GO:0000086">
    <property type="term" value="P:G2/M transition of mitotic cell cycle"/>
    <property type="evidence" value="ECO:0007669"/>
    <property type="project" value="TreeGrafter"/>
</dbReference>
<feature type="region of interest" description="Disordered" evidence="7">
    <location>
        <begin position="414"/>
        <end position="439"/>
    </location>
</feature>
<dbReference type="InterPro" id="IPR036873">
    <property type="entry name" value="Rhodanese-like_dom_sf"/>
</dbReference>
<evidence type="ECO:0000256" key="7">
    <source>
        <dbReference type="SAM" id="MobiDB-lite"/>
    </source>
</evidence>
<keyword evidence="5" id="KW-0904">Protein phosphatase</keyword>
<proteinExistence type="inferred from homology"/>
<feature type="region of interest" description="Disordered" evidence="7">
    <location>
        <begin position="1"/>
        <end position="34"/>
    </location>
</feature>
<reference evidence="9" key="1">
    <citation type="submission" date="2024-06" db="EMBL/GenBank/DDBJ databases">
        <authorList>
            <person name="Liu X."/>
            <person name="Lenzi L."/>
            <person name="Haldenby T S."/>
            <person name="Uol C."/>
        </authorList>
    </citation>
    <scope>NUCLEOTIDE SEQUENCE</scope>
</reference>
<dbReference type="GO" id="GO:0010971">
    <property type="term" value="P:positive regulation of G2/M transition of mitotic cell cycle"/>
    <property type="evidence" value="ECO:0007669"/>
    <property type="project" value="TreeGrafter"/>
</dbReference>
<dbReference type="PANTHER" id="PTHR10828">
    <property type="entry name" value="M-PHASE INDUCER PHOSPHATASE DUAL SPECIFICITY PHOSPHATASE CDC25"/>
    <property type="match status" value="1"/>
</dbReference>
<dbReference type="GO" id="GO:0005737">
    <property type="term" value="C:cytoplasm"/>
    <property type="evidence" value="ECO:0007669"/>
    <property type="project" value="TreeGrafter"/>
</dbReference>
<dbReference type="PANTHER" id="PTHR10828:SF17">
    <property type="entry name" value="PROTEIN-TYROSINE-PHOSPHATASE"/>
    <property type="match status" value="1"/>
</dbReference>
<evidence type="ECO:0000256" key="3">
    <source>
        <dbReference type="ARBA" id="ARBA00022618"/>
    </source>
</evidence>
<dbReference type="SUPFAM" id="SSF52821">
    <property type="entry name" value="Rhodanese/Cell cycle control phosphatase"/>
    <property type="match status" value="1"/>
</dbReference>
<dbReference type="EMBL" id="CAXLJL010000312">
    <property type="protein sequence ID" value="CAL5136384.1"/>
    <property type="molecule type" value="Genomic_DNA"/>
</dbReference>
<evidence type="ECO:0000256" key="5">
    <source>
        <dbReference type="ARBA" id="ARBA00022912"/>
    </source>
</evidence>
<evidence type="ECO:0000256" key="6">
    <source>
        <dbReference type="ARBA" id="ARBA00023306"/>
    </source>
</evidence>
<feature type="domain" description="Rhodanese" evidence="8">
    <location>
        <begin position="267"/>
        <end position="381"/>
    </location>
</feature>
<evidence type="ECO:0000259" key="8">
    <source>
        <dbReference type="PROSITE" id="PS50206"/>
    </source>
</evidence>
<dbReference type="GO" id="GO:0051301">
    <property type="term" value="P:cell division"/>
    <property type="evidence" value="ECO:0007669"/>
    <property type="project" value="UniProtKB-KW"/>
</dbReference>
<gene>
    <name evidence="9" type="ORF">CDAUBV1_LOCUS10478</name>
</gene>
<dbReference type="GO" id="GO:0004725">
    <property type="term" value="F:protein tyrosine phosphatase activity"/>
    <property type="evidence" value="ECO:0007669"/>
    <property type="project" value="UniProtKB-EC"/>
</dbReference>
<dbReference type="Proteomes" id="UP001497525">
    <property type="component" value="Unassembled WGS sequence"/>
</dbReference>
<organism evidence="9 10">
    <name type="scientific">Calicophoron daubneyi</name>
    <name type="common">Rumen fluke</name>
    <name type="synonym">Paramphistomum daubneyi</name>
    <dbReference type="NCBI Taxonomy" id="300641"/>
    <lineage>
        <taxon>Eukaryota</taxon>
        <taxon>Metazoa</taxon>
        <taxon>Spiralia</taxon>
        <taxon>Lophotrochozoa</taxon>
        <taxon>Platyhelminthes</taxon>
        <taxon>Trematoda</taxon>
        <taxon>Digenea</taxon>
        <taxon>Plagiorchiida</taxon>
        <taxon>Pronocephalata</taxon>
        <taxon>Paramphistomoidea</taxon>
        <taxon>Paramphistomidae</taxon>
        <taxon>Calicophoron</taxon>
    </lineage>
</organism>
<dbReference type="GO" id="GO:0005634">
    <property type="term" value="C:nucleus"/>
    <property type="evidence" value="ECO:0007669"/>
    <property type="project" value="TreeGrafter"/>
</dbReference>
<feature type="compositionally biased region" description="Polar residues" evidence="7">
    <location>
        <begin position="1"/>
        <end position="10"/>
    </location>
</feature>
<dbReference type="Pfam" id="PF00581">
    <property type="entry name" value="Rhodanese"/>
    <property type="match status" value="1"/>
</dbReference>
<dbReference type="InterPro" id="IPR001763">
    <property type="entry name" value="Rhodanese-like_dom"/>
</dbReference>
<evidence type="ECO:0000313" key="10">
    <source>
        <dbReference type="Proteomes" id="UP001497525"/>
    </source>
</evidence>
<keyword evidence="6" id="KW-0131">Cell cycle</keyword>
<dbReference type="Gene3D" id="3.40.250.10">
    <property type="entry name" value="Rhodanese-like domain"/>
    <property type="match status" value="1"/>
</dbReference>
<dbReference type="GO" id="GO:0110032">
    <property type="term" value="P:positive regulation of G2/MI transition of meiotic cell cycle"/>
    <property type="evidence" value="ECO:0007669"/>
    <property type="project" value="TreeGrafter"/>
</dbReference>
<sequence length="439" mass="49844">MSAQQTSRDWPTTPIIRCKKRPKPDENSPHLTGNIFHLSGDQPNDENGIDLARQDFDLVKISLVKGTKFIREGTSITNRRRILGENQNENQNLQNPGSRPGCHFDQYILKSHAFGVENLRNCGLPVASSSPIRGEDSQLFEPPCSDDAFSTTWPALEVDQLAGMLKSVHPPQCLTDQADGGKNSYNDSFLPGFSDTDLVYKSSSSSGSSVSDDENQNSIIIHHSKSINPMNGMRTSSKRTILIENQNSNHPRQNKKIHLIRKPPEVKSGRLMMVDCRYPYEYNGGHIRGAVNLAEWPKLRRFFFGTETRASERAKIPKPSRTTFVLHCEFSTQRAPQLFHLLRNYDRSIHMNFYPALRFPKVYVLRGGYAAFYQAHPEFCTPPAYTRMHSRPDLLSRWSKHCGLVNRKQFTVPKSYNSEPRNTASHRPCSPFMSTTSME</sequence>
<protein>
    <recommendedName>
        <fullName evidence="2">protein-tyrosine-phosphatase</fullName>
        <ecNumber evidence="2">3.1.3.48</ecNumber>
    </recommendedName>
</protein>
<dbReference type="SMART" id="SM00450">
    <property type="entry name" value="RHOD"/>
    <property type="match status" value="1"/>
</dbReference>
<keyword evidence="3" id="KW-0132">Cell division</keyword>
<name>A0AAV2TJG3_CALDB</name>
<dbReference type="InterPro" id="IPR000751">
    <property type="entry name" value="MPI_Phosphatase"/>
</dbReference>
<evidence type="ECO:0000256" key="4">
    <source>
        <dbReference type="ARBA" id="ARBA00022801"/>
    </source>
</evidence>
<evidence type="ECO:0000256" key="1">
    <source>
        <dbReference type="ARBA" id="ARBA00011065"/>
    </source>
</evidence>
<keyword evidence="4" id="KW-0378">Hydrolase</keyword>
<evidence type="ECO:0000313" key="9">
    <source>
        <dbReference type="EMBL" id="CAL5136384.1"/>
    </source>
</evidence>
<evidence type="ECO:0000256" key="2">
    <source>
        <dbReference type="ARBA" id="ARBA00013064"/>
    </source>
</evidence>
<comment type="caution">
    <text evidence="9">The sequence shown here is derived from an EMBL/GenBank/DDBJ whole genome shotgun (WGS) entry which is preliminary data.</text>
</comment>
<dbReference type="PROSITE" id="PS50206">
    <property type="entry name" value="RHODANESE_3"/>
    <property type="match status" value="1"/>
</dbReference>
<dbReference type="PRINTS" id="PR00716">
    <property type="entry name" value="MPIPHPHTASE"/>
</dbReference>
<feature type="compositionally biased region" description="Polar residues" evidence="7">
    <location>
        <begin position="414"/>
        <end position="425"/>
    </location>
</feature>
<dbReference type="AlphaFoldDB" id="A0AAV2TJG3"/>
<accession>A0AAV2TJG3</accession>
<dbReference type="EC" id="3.1.3.48" evidence="2"/>